<comment type="similarity">
    <text evidence="2">Belongs to the binding-protein-dependent transport system permease family. FecCD subfamily.</text>
</comment>
<dbReference type="RefSeq" id="WP_381434885.1">
    <property type="nucleotide sequence ID" value="NZ_JBHSNO010000005.1"/>
</dbReference>
<keyword evidence="5 8" id="KW-0812">Transmembrane</keyword>
<evidence type="ECO:0000256" key="5">
    <source>
        <dbReference type="ARBA" id="ARBA00022692"/>
    </source>
</evidence>
<evidence type="ECO:0000256" key="7">
    <source>
        <dbReference type="ARBA" id="ARBA00023136"/>
    </source>
</evidence>
<comment type="caution">
    <text evidence="9">The sequence shown here is derived from an EMBL/GenBank/DDBJ whole genome shotgun (WGS) entry which is preliminary data.</text>
</comment>
<evidence type="ECO:0000256" key="2">
    <source>
        <dbReference type="ARBA" id="ARBA00007935"/>
    </source>
</evidence>
<accession>A0ABW0TKU7</accession>
<dbReference type="PANTHER" id="PTHR30472:SF65">
    <property type="entry name" value="SIDEROPHORE TRANSPORT SYSTEM PERMEASE PROTEIN YFIZ-RELATED"/>
    <property type="match status" value="1"/>
</dbReference>
<dbReference type="InterPro" id="IPR000522">
    <property type="entry name" value="ABC_transptr_permease_BtuC"/>
</dbReference>
<feature type="transmembrane region" description="Helical" evidence="8">
    <location>
        <begin position="64"/>
        <end position="81"/>
    </location>
</feature>
<evidence type="ECO:0000256" key="8">
    <source>
        <dbReference type="SAM" id="Phobius"/>
    </source>
</evidence>
<feature type="transmembrane region" description="Helical" evidence="8">
    <location>
        <begin position="120"/>
        <end position="139"/>
    </location>
</feature>
<feature type="transmembrane region" description="Helical" evidence="8">
    <location>
        <begin position="226"/>
        <end position="249"/>
    </location>
</feature>
<feature type="transmembrane region" description="Helical" evidence="8">
    <location>
        <begin position="12"/>
        <end position="32"/>
    </location>
</feature>
<proteinExistence type="inferred from homology"/>
<feature type="transmembrane region" description="Helical" evidence="8">
    <location>
        <begin position="93"/>
        <end position="114"/>
    </location>
</feature>
<name>A0ABW0TKU7_9BACL</name>
<organism evidence="9 10">
    <name type="scientific">Sporosarcina soli</name>
    <dbReference type="NCBI Taxonomy" id="334736"/>
    <lineage>
        <taxon>Bacteria</taxon>
        <taxon>Bacillati</taxon>
        <taxon>Bacillota</taxon>
        <taxon>Bacilli</taxon>
        <taxon>Bacillales</taxon>
        <taxon>Caryophanaceae</taxon>
        <taxon>Sporosarcina</taxon>
    </lineage>
</organism>
<protein>
    <submittedName>
        <fullName evidence="9">FecCD family ABC transporter permease</fullName>
    </submittedName>
</protein>
<keyword evidence="3" id="KW-0813">Transport</keyword>
<feature type="transmembrane region" description="Helical" evidence="8">
    <location>
        <begin position="309"/>
        <end position="327"/>
    </location>
</feature>
<dbReference type="CDD" id="cd06550">
    <property type="entry name" value="TM_ABC_iron-siderophores_like"/>
    <property type="match status" value="1"/>
</dbReference>
<comment type="subcellular location">
    <subcellularLocation>
        <location evidence="1">Cell membrane</location>
        <topology evidence="1">Multi-pass membrane protein</topology>
    </subcellularLocation>
</comment>
<dbReference type="Pfam" id="PF01032">
    <property type="entry name" value="FecCD"/>
    <property type="match status" value="1"/>
</dbReference>
<keyword evidence="7 8" id="KW-0472">Membrane</keyword>
<keyword evidence="6 8" id="KW-1133">Transmembrane helix</keyword>
<reference evidence="10" key="1">
    <citation type="journal article" date="2019" name="Int. J. Syst. Evol. Microbiol.">
        <title>The Global Catalogue of Microorganisms (GCM) 10K type strain sequencing project: providing services to taxonomists for standard genome sequencing and annotation.</title>
        <authorList>
            <consortium name="The Broad Institute Genomics Platform"/>
            <consortium name="The Broad Institute Genome Sequencing Center for Infectious Disease"/>
            <person name="Wu L."/>
            <person name="Ma J."/>
        </authorList>
    </citation>
    <scope>NUCLEOTIDE SEQUENCE [LARGE SCALE GENOMIC DNA]</scope>
    <source>
        <strain evidence="10">CGMCC 4.1434</strain>
    </source>
</reference>
<evidence type="ECO:0000313" key="9">
    <source>
        <dbReference type="EMBL" id="MFC5589593.1"/>
    </source>
</evidence>
<dbReference type="InterPro" id="IPR037294">
    <property type="entry name" value="ABC_BtuC-like"/>
</dbReference>
<feature type="transmembrane region" description="Helical" evidence="8">
    <location>
        <begin position="281"/>
        <end position="303"/>
    </location>
</feature>
<dbReference type="SUPFAM" id="SSF81345">
    <property type="entry name" value="ABC transporter involved in vitamin B12 uptake, BtuC"/>
    <property type="match status" value="1"/>
</dbReference>
<keyword evidence="4" id="KW-1003">Cell membrane</keyword>
<feature type="transmembrane region" description="Helical" evidence="8">
    <location>
        <begin position="192"/>
        <end position="214"/>
    </location>
</feature>
<dbReference type="Proteomes" id="UP001596109">
    <property type="component" value="Unassembled WGS sequence"/>
</dbReference>
<gene>
    <name evidence="9" type="ORF">ACFPRA_11875</name>
</gene>
<dbReference type="EMBL" id="JBHSNO010000005">
    <property type="protein sequence ID" value="MFC5589593.1"/>
    <property type="molecule type" value="Genomic_DNA"/>
</dbReference>
<keyword evidence="10" id="KW-1185">Reference proteome</keyword>
<feature type="transmembrane region" description="Helical" evidence="8">
    <location>
        <begin position="255"/>
        <end position="274"/>
    </location>
</feature>
<sequence>MMIHTSKGKWIALIISSFTFIICLLSSIVYGYTDTSWSTAIAAFKENDGSTAHLVIQNVRLPRALIAATVGACLAVSGAIMQSITKNPLASPSILGINAGAVFFVVIGVVFFQFQSLQSYMILGLVGAAVAFIVVFVLSSIGREGLTPMKLVLAGAAVSALFSSMTQGFLTINEAALDQVLFWLAGSVANRPIDLLMTGFPYLMIGLFAAFFLSKQMNLLAMGDDVAFGLGQNIVLVKFVFALIVVVLAGISVAIAGPIGFIGIIIPHIVRSFIGIQHQWVFPFCALYGGILLLLSDIAARYIIMPKEVPVGVMTALIGVPFFIYVARRRIGA</sequence>
<evidence type="ECO:0000313" key="10">
    <source>
        <dbReference type="Proteomes" id="UP001596109"/>
    </source>
</evidence>
<evidence type="ECO:0000256" key="1">
    <source>
        <dbReference type="ARBA" id="ARBA00004651"/>
    </source>
</evidence>
<dbReference type="Gene3D" id="1.10.3470.10">
    <property type="entry name" value="ABC transporter involved in vitamin B12 uptake, BtuC"/>
    <property type="match status" value="1"/>
</dbReference>
<evidence type="ECO:0000256" key="4">
    <source>
        <dbReference type="ARBA" id="ARBA00022475"/>
    </source>
</evidence>
<dbReference type="PANTHER" id="PTHR30472">
    <property type="entry name" value="FERRIC ENTEROBACTIN TRANSPORT SYSTEM PERMEASE PROTEIN"/>
    <property type="match status" value="1"/>
</dbReference>
<evidence type="ECO:0000256" key="3">
    <source>
        <dbReference type="ARBA" id="ARBA00022448"/>
    </source>
</evidence>
<evidence type="ECO:0000256" key="6">
    <source>
        <dbReference type="ARBA" id="ARBA00022989"/>
    </source>
</evidence>